<protein>
    <recommendedName>
        <fullName evidence="1">Bacterial Pleckstrin homology domain-containing protein</fullName>
    </recommendedName>
</protein>
<gene>
    <name evidence="2" type="ORF">OAUR00152_LOCUS26995</name>
</gene>
<sequence>MGMIDWLSDNAESFDPKEREATLREKVPECLLEDEHVVLAFKDRGGKGRDSSSFTTHRILIKDKQGLTGKKTEYISVPYDAIKAYSIETAGRLDSDSELKVYVSGMGRITMDFTTDVNIFELNDHLNRCVLEGKHGAGFEAQAEASGV</sequence>
<evidence type="ECO:0000259" key="1">
    <source>
        <dbReference type="Pfam" id="PF08000"/>
    </source>
</evidence>
<dbReference type="Pfam" id="PF08000">
    <property type="entry name" value="bPH_1"/>
    <property type="match status" value="1"/>
</dbReference>
<dbReference type="SUPFAM" id="SSF50729">
    <property type="entry name" value="PH domain-like"/>
    <property type="match status" value="1"/>
</dbReference>
<reference evidence="2" key="1">
    <citation type="submission" date="2021-01" db="EMBL/GenBank/DDBJ databases">
        <authorList>
            <person name="Corre E."/>
            <person name="Pelletier E."/>
            <person name="Niang G."/>
            <person name="Scheremetjew M."/>
            <person name="Finn R."/>
            <person name="Kale V."/>
            <person name="Holt S."/>
            <person name="Cochrane G."/>
            <person name="Meng A."/>
            <person name="Brown T."/>
            <person name="Cohen L."/>
        </authorList>
    </citation>
    <scope>NUCLEOTIDE SEQUENCE</scope>
    <source>
        <strain evidence="2">Isolate 1302-5</strain>
    </source>
</reference>
<dbReference type="CDD" id="cd13225">
    <property type="entry name" value="PH-like_bacteria"/>
    <property type="match status" value="1"/>
</dbReference>
<proteinExistence type="predicted"/>
<name>A0A7S4N2F9_9STRA</name>
<dbReference type="AlphaFoldDB" id="A0A7S4N2F9"/>
<dbReference type="InterPro" id="IPR012544">
    <property type="entry name" value="PHb"/>
</dbReference>
<dbReference type="InterPro" id="IPR037063">
    <property type="entry name" value="PHb_sf"/>
</dbReference>
<organism evidence="2">
    <name type="scientific">Odontella aurita</name>
    <dbReference type="NCBI Taxonomy" id="265563"/>
    <lineage>
        <taxon>Eukaryota</taxon>
        <taxon>Sar</taxon>
        <taxon>Stramenopiles</taxon>
        <taxon>Ochrophyta</taxon>
        <taxon>Bacillariophyta</taxon>
        <taxon>Mediophyceae</taxon>
        <taxon>Biddulphiophycidae</taxon>
        <taxon>Eupodiscales</taxon>
        <taxon>Odontellaceae</taxon>
        <taxon>Odontella</taxon>
    </lineage>
</organism>
<evidence type="ECO:0000313" key="2">
    <source>
        <dbReference type="EMBL" id="CAE2261327.1"/>
    </source>
</evidence>
<feature type="domain" description="Bacterial Pleckstrin homology" evidence="1">
    <location>
        <begin position="20"/>
        <end position="129"/>
    </location>
</feature>
<dbReference type="EMBL" id="HBKQ01039056">
    <property type="protein sequence ID" value="CAE2261327.1"/>
    <property type="molecule type" value="Transcribed_RNA"/>
</dbReference>
<dbReference type="PANTHER" id="PTHR35796:SF3">
    <property type="entry name" value="BHLH DOMAIN-CONTAINING PROTEIN"/>
    <property type="match status" value="1"/>
</dbReference>
<dbReference type="PANTHER" id="PTHR35796">
    <property type="entry name" value="HYPOTHETICAL CYTOSOLIC PROTEIN"/>
    <property type="match status" value="1"/>
</dbReference>
<dbReference type="Gene3D" id="2.30.29.50">
    <property type="entry name" value="Bacterial Pleckstrin homology domain"/>
    <property type="match status" value="1"/>
</dbReference>
<accession>A0A7S4N2F9</accession>